<dbReference type="GO" id="GO:0009307">
    <property type="term" value="P:DNA restriction-modification system"/>
    <property type="evidence" value="ECO:0007669"/>
    <property type="project" value="UniProtKB-KW"/>
</dbReference>
<keyword evidence="10" id="KW-0238">DNA-binding</keyword>
<dbReference type="AlphaFoldDB" id="A0A084Y6P3"/>
<dbReference type="EC" id="3.1.21.3" evidence="3"/>
<evidence type="ECO:0000256" key="3">
    <source>
        <dbReference type="ARBA" id="ARBA00012654"/>
    </source>
</evidence>
<dbReference type="Pfam" id="PF04313">
    <property type="entry name" value="HSDR_N"/>
    <property type="match status" value="1"/>
</dbReference>
<keyword evidence="9" id="KW-0067">ATP-binding</keyword>
<evidence type="ECO:0000256" key="9">
    <source>
        <dbReference type="ARBA" id="ARBA00022840"/>
    </source>
</evidence>
<keyword evidence="8" id="KW-0378">Hydrolase</keyword>
<keyword evidence="4" id="KW-0540">Nuclease</keyword>
<gene>
    <name evidence="12" type="ORF">AW09_004527</name>
</gene>
<protein>
    <recommendedName>
        <fullName evidence="3">type I site-specific deoxyribonuclease</fullName>
        <ecNumber evidence="3">3.1.21.3</ecNumber>
    </recommendedName>
</protein>
<evidence type="ECO:0000256" key="8">
    <source>
        <dbReference type="ARBA" id="ARBA00022801"/>
    </source>
</evidence>
<evidence type="ECO:0000259" key="11">
    <source>
        <dbReference type="Pfam" id="PF04313"/>
    </source>
</evidence>
<proteinExistence type="inferred from homology"/>
<dbReference type="GO" id="GO:0003677">
    <property type="term" value="F:DNA binding"/>
    <property type="evidence" value="ECO:0007669"/>
    <property type="project" value="UniProtKB-KW"/>
</dbReference>
<dbReference type="PANTHER" id="PTHR30195:SF15">
    <property type="entry name" value="TYPE I RESTRICTION ENZYME HINDI ENDONUCLEASE SUBUNIT"/>
    <property type="match status" value="1"/>
</dbReference>
<comment type="similarity">
    <text evidence="2">Belongs to the HsdR family.</text>
</comment>
<reference evidence="12 13" key="1">
    <citation type="submission" date="2014-02" db="EMBL/GenBank/DDBJ databases">
        <title>Expanding our view of genomic diversity in Candidatus Accumulibacter clades.</title>
        <authorList>
            <person name="Skennerton C.T."/>
            <person name="Barr J.J."/>
            <person name="Slater F.R."/>
            <person name="Bond P.L."/>
            <person name="Tyson G.W."/>
        </authorList>
    </citation>
    <scope>NUCLEOTIDE SEQUENCE [LARGE SCALE GENOMIC DNA]</scope>
    <source>
        <strain evidence="13">BA-91</strain>
    </source>
</reference>
<evidence type="ECO:0000313" key="13">
    <source>
        <dbReference type="Proteomes" id="UP000020077"/>
    </source>
</evidence>
<sequence length="135" mass="14732">MASFTESLVEDAALAWFEALGYTVLHGPAIAVSQPGAERSDPNYHDAMLDGRLRQALVSLNPDLPHAALEDAFRKLTRSDVLSLIERNRAVPRMLLDGATVAYRRQDGSIAGAQARVIDFDTPENNDWLAVNQSG</sequence>
<comment type="catalytic activity">
    <reaction evidence="1">
        <text>Endonucleolytic cleavage of DNA to give random double-stranded fragments with terminal 5'-phosphates, ATP is simultaneously hydrolyzed.</text>
        <dbReference type="EC" id="3.1.21.3"/>
    </reaction>
</comment>
<comment type="caution">
    <text evidence="12">The sequence shown here is derived from an EMBL/GenBank/DDBJ whole genome shotgun (WGS) entry which is preliminary data.</text>
</comment>
<evidence type="ECO:0000256" key="1">
    <source>
        <dbReference type="ARBA" id="ARBA00000851"/>
    </source>
</evidence>
<name>A0A084Y6P3_9PROT</name>
<evidence type="ECO:0000256" key="10">
    <source>
        <dbReference type="ARBA" id="ARBA00023125"/>
    </source>
</evidence>
<dbReference type="InterPro" id="IPR007409">
    <property type="entry name" value="Restrct_endonuc_type1_HsdR_N"/>
</dbReference>
<dbReference type="GO" id="GO:0005524">
    <property type="term" value="F:ATP binding"/>
    <property type="evidence" value="ECO:0007669"/>
    <property type="project" value="UniProtKB-KW"/>
</dbReference>
<evidence type="ECO:0000256" key="2">
    <source>
        <dbReference type="ARBA" id="ARBA00008598"/>
    </source>
</evidence>
<dbReference type="CDD" id="cd22332">
    <property type="entry name" value="HsdR_N"/>
    <property type="match status" value="1"/>
</dbReference>
<dbReference type="InterPro" id="IPR051268">
    <property type="entry name" value="Type-I_R_enzyme_R_subunit"/>
</dbReference>
<evidence type="ECO:0000313" key="12">
    <source>
        <dbReference type="EMBL" id="KFB70387.1"/>
    </source>
</evidence>
<evidence type="ECO:0000256" key="7">
    <source>
        <dbReference type="ARBA" id="ARBA00022759"/>
    </source>
</evidence>
<accession>A0A084Y6P3</accession>
<feature type="domain" description="Restriction endonuclease type I HsdR N-terminal" evidence="11">
    <location>
        <begin position="4"/>
        <end position="133"/>
    </location>
</feature>
<keyword evidence="5" id="KW-0547">Nucleotide-binding</keyword>
<keyword evidence="7" id="KW-0255">Endonuclease</keyword>
<keyword evidence="6" id="KW-0680">Restriction system</keyword>
<dbReference type="GO" id="GO:0009035">
    <property type="term" value="F:type I site-specific deoxyribonuclease activity"/>
    <property type="evidence" value="ECO:0007669"/>
    <property type="project" value="UniProtKB-EC"/>
</dbReference>
<dbReference type="PANTHER" id="PTHR30195">
    <property type="entry name" value="TYPE I SITE-SPECIFIC DEOXYRIBONUCLEASE PROTEIN SUBUNIT M AND R"/>
    <property type="match status" value="1"/>
</dbReference>
<evidence type="ECO:0000256" key="6">
    <source>
        <dbReference type="ARBA" id="ARBA00022747"/>
    </source>
</evidence>
<evidence type="ECO:0000256" key="5">
    <source>
        <dbReference type="ARBA" id="ARBA00022741"/>
    </source>
</evidence>
<organism evidence="12 13">
    <name type="scientific">Candidatus Accumulibacter phosphatis</name>
    <dbReference type="NCBI Taxonomy" id="327160"/>
    <lineage>
        <taxon>Bacteria</taxon>
        <taxon>Pseudomonadati</taxon>
        <taxon>Pseudomonadota</taxon>
        <taxon>Betaproteobacteria</taxon>
        <taxon>Candidatus Accumulibacter</taxon>
    </lineage>
</organism>
<dbReference type="Proteomes" id="UP000020077">
    <property type="component" value="Unassembled WGS sequence"/>
</dbReference>
<evidence type="ECO:0000256" key="4">
    <source>
        <dbReference type="ARBA" id="ARBA00022722"/>
    </source>
</evidence>
<dbReference type="EMBL" id="JDVG02000710">
    <property type="protein sequence ID" value="KFB70387.1"/>
    <property type="molecule type" value="Genomic_DNA"/>
</dbReference>